<evidence type="ECO:0000256" key="1">
    <source>
        <dbReference type="SAM" id="SignalP"/>
    </source>
</evidence>
<dbReference type="EMBL" id="JBBPHU010000012">
    <property type="protein sequence ID" value="KAK7511692.1"/>
    <property type="molecule type" value="Genomic_DNA"/>
</dbReference>
<proteinExistence type="predicted"/>
<keyword evidence="3" id="KW-1185">Reference proteome</keyword>
<keyword evidence="1" id="KW-0732">Signal</keyword>
<name>A0ABR1KBW5_9PEZI</name>
<feature type="signal peptide" evidence="1">
    <location>
        <begin position="1"/>
        <end position="25"/>
    </location>
</feature>
<protein>
    <recommendedName>
        <fullName evidence="4">Secreted protein</fullName>
    </recommendedName>
</protein>
<sequence>MLFYLLSKIAWILLWPFCTLSFAGGMKSPPFSPFSKAFSRALYGFRWQPAAPHRGRGTFVETPLVGILLRGYLARLWLCPVRSNQKLQRSWSFR</sequence>
<reference evidence="2 3" key="1">
    <citation type="submission" date="2024-04" db="EMBL/GenBank/DDBJ databases">
        <title>Phyllosticta paracitricarpa is synonymous to the EU quarantine fungus P. citricarpa based on phylogenomic analyses.</title>
        <authorList>
            <consortium name="Lawrence Berkeley National Laboratory"/>
            <person name="Van Ingen-Buijs V.A."/>
            <person name="Van Westerhoven A.C."/>
            <person name="Haridas S."/>
            <person name="Skiadas P."/>
            <person name="Martin F."/>
            <person name="Groenewald J.Z."/>
            <person name="Crous P.W."/>
            <person name="Seidl M.F."/>
        </authorList>
    </citation>
    <scope>NUCLEOTIDE SEQUENCE [LARGE SCALE GENOMIC DNA]</scope>
    <source>
        <strain evidence="2 3">CBS 123371</strain>
    </source>
</reference>
<evidence type="ECO:0000313" key="2">
    <source>
        <dbReference type="EMBL" id="KAK7511692.1"/>
    </source>
</evidence>
<accession>A0ABR1KBW5</accession>
<dbReference type="Proteomes" id="UP001363622">
    <property type="component" value="Unassembled WGS sequence"/>
</dbReference>
<comment type="caution">
    <text evidence="2">The sequence shown here is derived from an EMBL/GenBank/DDBJ whole genome shotgun (WGS) entry which is preliminary data.</text>
</comment>
<organism evidence="2 3">
    <name type="scientific">Phyllosticta citriasiana</name>
    <dbReference type="NCBI Taxonomy" id="595635"/>
    <lineage>
        <taxon>Eukaryota</taxon>
        <taxon>Fungi</taxon>
        <taxon>Dikarya</taxon>
        <taxon>Ascomycota</taxon>
        <taxon>Pezizomycotina</taxon>
        <taxon>Dothideomycetes</taxon>
        <taxon>Dothideomycetes incertae sedis</taxon>
        <taxon>Botryosphaeriales</taxon>
        <taxon>Phyllostictaceae</taxon>
        <taxon>Phyllosticta</taxon>
    </lineage>
</organism>
<evidence type="ECO:0008006" key="4">
    <source>
        <dbReference type="Google" id="ProtNLM"/>
    </source>
</evidence>
<evidence type="ECO:0000313" key="3">
    <source>
        <dbReference type="Proteomes" id="UP001363622"/>
    </source>
</evidence>
<gene>
    <name evidence="2" type="ORF">IWZ03DRAFT_66952</name>
</gene>
<feature type="chain" id="PRO_5046066868" description="Secreted protein" evidence="1">
    <location>
        <begin position="26"/>
        <end position="94"/>
    </location>
</feature>